<organism evidence="1 2">
    <name type="scientific">Trifolium subterraneum</name>
    <name type="common">Subterranean clover</name>
    <dbReference type="NCBI Taxonomy" id="3900"/>
    <lineage>
        <taxon>Eukaryota</taxon>
        <taxon>Viridiplantae</taxon>
        <taxon>Streptophyta</taxon>
        <taxon>Embryophyta</taxon>
        <taxon>Tracheophyta</taxon>
        <taxon>Spermatophyta</taxon>
        <taxon>Magnoliopsida</taxon>
        <taxon>eudicotyledons</taxon>
        <taxon>Gunneridae</taxon>
        <taxon>Pentapetalae</taxon>
        <taxon>rosids</taxon>
        <taxon>fabids</taxon>
        <taxon>Fabales</taxon>
        <taxon>Fabaceae</taxon>
        <taxon>Papilionoideae</taxon>
        <taxon>50 kb inversion clade</taxon>
        <taxon>NPAAA clade</taxon>
        <taxon>Hologalegina</taxon>
        <taxon>IRL clade</taxon>
        <taxon>Trifolieae</taxon>
        <taxon>Trifolium</taxon>
    </lineage>
</organism>
<proteinExistence type="predicted"/>
<accession>A0A2Z6NEI7</accession>
<dbReference type="EMBL" id="DF973576">
    <property type="protein sequence ID" value="GAU35112.1"/>
    <property type="molecule type" value="Genomic_DNA"/>
</dbReference>
<dbReference type="Proteomes" id="UP000242715">
    <property type="component" value="Unassembled WGS sequence"/>
</dbReference>
<protein>
    <submittedName>
        <fullName evidence="1">Uncharacterized protein</fullName>
    </submittedName>
</protein>
<sequence>MVGAVAVAVSLVKSLHIFPRVALFPSLHVCLLPALCASTQRPSPLLGTYRFSELRRSASNG</sequence>
<name>A0A2Z6NEI7_TRISU</name>
<dbReference type="AlphaFoldDB" id="A0A2Z6NEI7"/>
<gene>
    <name evidence="1" type="ORF">TSUD_162170</name>
</gene>
<reference evidence="2" key="1">
    <citation type="journal article" date="2017" name="Front. Plant Sci.">
        <title>Climate Clever Clovers: New Paradigm to Reduce the Environmental Footprint of Ruminants by Breeding Low Methanogenic Forages Utilizing Haplotype Variation.</title>
        <authorList>
            <person name="Kaur P."/>
            <person name="Appels R."/>
            <person name="Bayer P.E."/>
            <person name="Keeble-Gagnere G."/>
            <person name="Wang J."/>
            <person name="Hirakawa H."/>
            <person name="Shirasawa K."/>
            <person name="Vercoe P."/>
            <person name="Stefanova K."/>
            <person name="Durmic Z."/>
            <person name="Nichols P."/>
            <person name="Revell C."/>
            <person name="Isobe S.N."/>
            <person name="Edwards D."/>
            <person name="Erskine W."/>
        </authorList>
    </citation>
    <scope>NUCLEOTIDE SEQUENCE [LARGE SCALE GENOMIC DNA]</scope>
    <source>
        <strain evidence="2">cv. Daliak</strain>
    </source>
</reference>
<evidence type="ECO:0000313" key="2">
    <source>
        <dbReference type="Proteomes" id="UP000242715"/>
    </source>
</evidence>
<keyword evidence="2" id="KW-1185">Reference proteome</keyword>
<evidence type="ECO:0000313" key="1">
    <source>
        <dbReference type="EMBL" id="GAU35112.1"/>
    </source>
</evidence>